<dbReference type="SMART" id="SM00916">
    <property type="entry name" value="L51_S25_CI-B8"/>
    <property type="match status" value="1"/>
</dbReference>
<dbReference type="GO" id="GO:0005739">
    <property type="term" value="C:mitochondrion"/>
    <property type="evidence" value="ECO:0007669"/>
    <property type="project" value="UniProtKB-SubCell"/>
</dbReference>
<evidence type="ECO:0000259" key="6">
    <source>
        <dbReference type="SMART" id="SM00916"/>
    </source>
</evidence>
<dbReference type="InterPro" id="IPR036249">
    <property type="entry name" value="Thioredoxin-like_sf"/>
</dbReference>
<dbReference type="Pfam" id="PF05047">
    <property type="entry name" value="L51_S25_CI-B8"/>
    <property type="match status" value="1"/>
</dbReference>
<protein>
    <recommendedName>
        <fullName evidence="6">Ribosomal protein/NADH dehydrogenase domain-containing protein</fullName>
    </recommendedName>
</protein>
<comment type="subcellular location">
    <subcellularLocation>
        <location evidence="1">Mitochondrion</location>
    </subcellularLocation>
</comment>
<evidence type="ECO:0000256" key="4">
    <source>
        <dbReference type="ARBA" id="ARBA00023274"/>
    </source>
</evidence>
<dbReference type="GO" id="GO:0005840">
    <property type="term" value="C:ribosome"/>
    <property type="evidence" value="ECO:0007669"/>
    <property type="project" value="UniProtKB-KW"/>
</dbReference>
<evidence type="ECO:0000313" key="8">
    <source>
        <dbReference type="Proteomes" id="UP001397290"/>
    </source>
</evidence>
<keyword evidence="4" id="KW-0687">Ribonucleoprotein</keyword>
<feature type="domain" description="Ribosomal protein/NADH dehydrogenase" evidence="6">
    <location>
        <begin position="117"/>
        <end position="220"/>
    </location>
</feature>
<evidence type="ECO:0000256" key="1">
    <source>
        <dbReference type="ARBA" id="ARBA00004173"/>
    </source>
</evidence>
<comment type="caution">
    <text evidence="7">The sequence shown here is derived from an EMBL/GenBank/DDBJ whole genome shotgun (WGS) entry which is preliminary data.</text>
</comment>
<dbReference type="GO" id="GO:0003735">
    <property type="term" value="F:structural constituent of ribosome"/>
    <property type="evidence" value="ECO:0007669"/>
    <property type="project" value="InterPro"/>
</dbReference>
<evidence type="ECO:0000313" key="7">
    <source>
        <dbReference type="EMBL" id="KAK8144401.1"/>
    </source>
</evidence>
<evidence type="ECO:0000256" key="5">
    <source>
        <dbReference type="SAM" id="MobiDB-lite"/>
    </source>
</evidence>
<organism evidence="7 8">
    <name type="scientific">Beauveria asiatica</name>
    <dbReference type="NCBI Taxonomy" id="1069075"/>
    <lineage>
        <taxon>Eukaryota</taxon>
        <taxon>Fungi</taxon>
        <taxon>Dikarya</taxon>
        <taxon>Ascomycota</taxon>
        <taxon>Pezizomycotina</taxon>
        <taxon>Sordariomycetes</taxon>
        <taxon>Hypocreomycetidae</taxon>
        <taxon>Hypocreales</taxon>
        <taxon>Cordycipitaceae</taxon>
        <taxon>Beauveria</taxon>
    </lineage>
</organism>
<dbReference type="EMBL" id="JAAHCF010000393">
    <property type="protein sequence ID" value="KAK8144401.1"/>
    <property type="molecule type" value="Genomic_DNA"/>
</dbReference>
<dbReference type="InterPro" id="IPR007741">
    <property type="entry name" value="Ribosomal_mL43/mS25/NADH_DH"/>
</dbReference>
<proteinExistence type="predicted"/>
<keyword evidence="2" id="KW-0689">Ribosomal protein</keyword>
<gene>
    <name evidence="7" type="ORF">G3M48_005871</name>
</gene>
<keyword evidence="8" id="KW-1185">Reference proteome</keyword>
<sequence length="277" mass="30696">MLRRAIGSRQPASSRRMICRAGILQGRRISSSESNVDQTSGIRPQSSEHNQQNAVTRRAITLTQKEGKSSRLNQRMQQRPFTVLTTISLQLLNLRMGPGAAILPSEVSCIHMDFALKTHNGHMGAKKFWREYLPRLKYNNPAVPMIVNRHGQNDQTPTMTVYLRTGGDAPATPAPQPTSSRKGLSKAQPPASNERVVHIDMKNKHSTNILQQLITQVGAVPLRPTAEDMAERQSLDELRKISNASRDRMNSIKAEKEREATLLQRARAAGGAAEDPA</sequence>
<evidence type="ECO:0000256" key="2">
    <source>
        <dbReference type="ARBA" id="ARBA00022980"/>
    </source>
</evidence>
<accession>A0AAW0RQV4</accession>
<evidence type="ECO:0000256" key="3">
    <source>
        <dbReference type="ARBA" id="ARBA00023128"/>
    </source>
</evidence>
<reference evidence="7 8" key="1">
    <citation type="submission" date="2020-02" db="EMBL/GenBank/DDBJ databases">
        <title>Comparative genomics of the hypocrealean fungal genus Beauvera.</title>
        <authorList>
            <person name="Showalter D.N."/>
            <person name="Bushley K.E."/>
            <person name="Rehner S.A."/>
        </authorList>
    </citation>
    <scope>NUCLEOTIDE SEQUENCE [LARGE SCALE GENOMIC DNA]</scope>
    <source>
        <strain evidence="7 8">ARSEF4384</strain>
    </source>
</reference>
<dbReference type="PANTHER" id="PTHR13274:SF2">
    <property type="entry name" value="SMALL RIBOSOMAL SUBUNIT PROTEIN MS25"/>
    <property type="match status" value="1"/>
</dbReference>
<name>A0AAW0RQV4_9HYPO</name>
<dbReference type="GO" id="GO:1990904">
    <property type="term" value="C:ribonucleoprotein complex"/>
    <property type="evidence" value="ECO:0007669"/>
    <property type="project" value="UniProtKB-KW"/>
</dbReference>
<keyword evidence="3" id="KW-0496">Mitochondrion</keyword>
<dbReference type="InterPro" id="IPR040049">
    <property type="entry name" value="Ribosomal_mS25/mL61"/>
</dbReference>
<dbReference type="PANTHER" id="PTHR13274">
    <property type="entry name" value="MITOCHONDRIAL RIBOSOMAL PROTEIN S25"/>
    <property type="match status" value="1"/>
</dbReference>
<feature type="region of interest" description="Disordered" evidence="5">
    <location>
        <begin position="164"/>
        <end position="193"/>
    </location>
</feature>
<dbReference type="Proteomes" id="UP001397290">
    <property type="component" value="Unassembled WGS sequence"/>
</dbReference>
<dbReference type="SUPFAM" id="SSF52833">
    <property type="entry name" value="Thioredoxin-like"/>
    <property type="match status" value="1"/>
</dbReference>
<feature type="region of interest" description="Disordered" evidence="5">
    <location>
        <begin position="29"/>
        <end position="55"/>
    </location>
</feature>
<dbReference type="AlphaFoldDB" id="A0AAW0RQV4"/>